<sequence>MTLRCLSLNGLMHGNGFPTESLVRGLAHDPAFVGVDAGSTDGGPHFLGSGENMHSSRRAVKGVYRVLLTHCLAADVPLLVGSAATAGADTHVEWTVDLVAELAREEGLDFDLGVVWSEQSTDAVRDAIDAGRVTPLDESPELDAATVESSERVVAMAGPEVFVEALDRGADVVVAGRCSDVAIYKAVPLREGYHEGLATHLAKTIECGALIAEPRGGDCILGTLTDESFTVTPTNPEKRTDPLTVASHLLYETADPTRFVEPRGVLDTSAASYDAVDDRTVRVSGSRFTRAENYTVKLEGARWVGHRGVAAAGIRDPTAIRQLDDLLATARTKTERKAERLDVDAFSLDVRVYGRDGVMGEREPTPDPGHEVGLFVEAVGPDAETVDDLLEEFTYTLFVSDFPGRQTTAGNAAFPTSPAHAPVSPAYEFSIWHRLEVDDPLDPFRVEVRPVEGSG</sequence>
<dbReference type="GeneID" id="74944856"/>
<organism evidence="2 3">
    <name type="scientific">Salinirubellus salinus</name>
    <dbReference type="NCBI Taxonomy" id="1364945"/>
    <lineage>
        <taxon>Archaea</taxon>
        <taxon>Methanobacteriati</taxon>
        <taxon>Methanobacteriota</taxon>
        <taxon>Stenosarchaea group</taxon>
        <taxon>Halobacteria</taxon>
        <taxon>Halobacteriales</taxon>
        <taxon>Natronomonadaceae</taxon>
        <taxon>Salinirubellus</taxon>
    </lineage>
</organism>
<dbReference type="EMBL" id="CP104003">
    <property type="protein sequence ID" value="UWM54488.1"/>
    <property type="molecule type" value="Genomic_DNA"/>
</dbReference>
<protein>
    <submittedName>
        <fullName evidence="2">DUF1446 domain-containing protein</fullName>
    </submittedName>
</protein>
<dbReference type="KEGG" id="ssai:N0B31_20500"/>
<reference evidence="2" key="1">
    <citation type="submission" date="2022-09" db="EMBL/GenBank/DDBJ databases">
        <title>Diverse halophilic archaea isolated from saline environments.</title>
        <authorList>
            <person name="Cui H.-L."/>
        </authorList>
    </citation>
    <scope>NUCLEOTIDE SEQUENCE</scope>
    <source>
        <strain evidence="2">ZS-35-S2</strain>
    </source>
</reference>
<name>A0A9E7R489_9EURY</name>
<keyword evidence="3" id="KW-1185">Reference proteome</keyword>
<dbReference type="RefSeq" id="WP_260593508.1">
    <property type="nucleotide sequence ID" value="NZ_CP104003.1"/>
</dbReference>
<evidence type="ECO:0000313" key="2">
    <source>
        <dbReference type="EMBL" id="UWM54488.1"/>
    </source>
</evidence>
<gene>
    <name evidence="2" type="ORF">N0B31_20500</name>
</gene>
<proteinExistence type="predicted"/>
<evidence type="ECO:0000259" key="1">
    <source>
        <dbReference type="Pfam" id="PF07287"/>
    </source>
</evidence>
<dbReference type="AlphaFoldDB" id="A0A9E7R489"/>
<dbReference type="Pfam" id="PF07287">
    <property type="entry name" value="AtuA"/>
    <property type="match status" value="1"/>
</dbReference>
<evidence type="ECO:0000313" key="3">
    <source>
        <dbReference type="Proteomes" id="UP001057580"/>
    </source>
</evidence>
<dbReference type="Proteomes" id="UP001057580">
    <property type="component" value="Chromosome"/>
</dbReference>
<accession>A0A9E7R489</accession>
<dbReference type="InterPro" id="IPR010839">
    <property type="entry name" value="AtuA_N"/>
</dbReference>
<feature type="domain" description="Acyclic terpene utilisation N-terminal" evidence="1">
    <location>
        <begin position="92"/>
        <end position="407"/>
    </location>
</feature>